<accession>A0A0C1QNY4</accession>
<feature type="domain" description="Contractile injection system tube protein N-terminal" evidence="1">
    <location>
        <begin position="16"/>
        <end position="178"/>
    </location>
</feature>
<dbReference type="RefSeq" id="WP_039609828.1">
    <property type="nucleotide sequence ID" value="NZ_JWIC01000006.1"/>
</dbReference>
<sequence>MNKADGINASGLPLCKVTFYKKIERGDGNKLGELTLPYDPKSLNVTHQNCLKDSKAIGSESGSARYQKSPPSVLTITFLLDNTIIETPSQYAMTMSGETSTEDSIQEMLKYGLAVQGETHLPAFVTIMPLNMVLNHGADGGFHGMFSDINVITELVNSKGNRVKAQVVCNISECLSSKEIKLRTGKSSPDLTHELQFLDGDSLVSKVTSIYGKANYVHQVASVNRLPSLRGAEVGDYITYPPLER</sequence>
<dbReference type="Pfam" id="PF19266">
    <property type="entry name" value="CIS_tube"/>
    <property type="match status" value="1"/>
</dbReference>
<proteinExistence type="predicted"/>
<reference evidence="2 3" key="1">
    <citation type="submission" date="2014-12" db="EMBL/GenBank/DDBJ databases">
        <title>Draft Genome Sequence of Pseudoalteromonas luteoviolacea HI1.</title>
        <authorList>
            <person name="Asahina A.Y."/>
            <person name="Hadfield M.G."/>
        </authorList>
    </citation>
    <scope>NUCLEOTIDE SEQUENCE [LARGE SCALE GENOMIC DNA]</scope>
    <source>
        <strain evidence="2 3">HI1</strain>
    </source>
</reference>
<dbReference type="InterPro" id="IPR045361">
    <property type="entry name" value="CIS_tube_prot_N"/>
</dbReference>
<dbReference type="EMBL" id="JWIC01000006">
    <property type="protein sequence ID" value="KID56762.1"/>
    <property type="molecule type" value="Genomic_DNA"/>
</dbReference>
<name>A0A0C1QNY4_9GAMM</name>
<gene>
    <name evidence="2" type="ORF">JF50_12695</name>
</gene>
<protein>
    <recommendedName>
        <fullName evidence="1">Contractile injection system tube protein N-terminal domain-containing protein</fullName>
    </recommendedName>
</protein>
<dbReference type="AlphaFoldDB" id="A0A0C1QNY4"/>
<dbReference type="Proteomes" id="UP000031327">
    <property type="component" value="Unassembled WGS sequence"/>
</dbReference>
<evidence type="ECO:0000313" key="2">
    <source>
        <dbReference type="EMBL" id="KID56762.1"/>
    </source>
</evidence>
<evidence type="ECO:0000313" key="3">
    <source>
        <dbReference type="Proteomes" id="UP000031327"/>
    </source>
</evidence>
<organism evidence="2 3">
    <name type="scientific">Pseudoalteromonas luteoviolacea</name>
    <dbReference type="NCBI Taxonomy" id="43657"/>
    <lineage>
        <taxon>Bacteria</taxon>
        <taxon>Pseudomonadati</taxon>
        <taxon>Pseudomonadota</taxon>
        <taxon>Gammaproteobacteria</taxon>
        <taxon>Alteromonadales</taxon>
        <taxon>Pseudoalteromonadaceae</taxon>
        <taxon>Pseudoalteromonas</taxon>
    </lineage>
</organism>
<comment type="caution">
    <text evidence="2">The sequence shown here is derived from an EMBL/GenBank/DDBJ whole genome shotgun (WGS) entry which is preliminary data.</text>
</comment>
<dbReference type="OrthoDB" id="9815939at2"/>
<evidence type="ECO:0000259" key="1">
    <source>
        <dbReference type="Pfam" id="PF19266"/>
    </source>
</evidence>